<evidence type="ECO:0000313" key="3">
    <source>
        <dbReference type="EMBL" id="EQC56828.1"/>
    </source>
</evidence>
<accession>T0TMC2</accession>
<dbReference type="PATRIC" id="fig|1234876.3.peg.1100"/>
<keyword evidence="2" id="KW-1133">Transmembrane helix</keyword>
<feature type="transmembrane region" description="Helical" evidence="2">
    <location>
        <begin position="6"/>
        <end position="23"/>
    </location>
</feature>
<dbReference type="AlphaFoldDB" id="T0TMC2"/>
<dbReference type="EMBL" id="ATBB01000250">
    <property type="protein sequence ID" value="EQC56828.1"/>
    <property type="molecule type" value="Genomic_DNA"/>
</dbReference>
<organism evidence="3 4">
    <name type="scientific">Lactococcus cremoris subsp. cremoris TIFN6</name>
    <dbReference type="NCBI Taxonomy" id="1234876"/>
    <lineage>
        <taxon>Bacteria</taxon>
        <taxon>Bacillati</taxon>
        <taxon>Bacillota</taxon>
        <taxon>Bacilli</taxon>
        <taxon>Lactobacillales</taxon>
        <taxon>Streptococcaceae</taxon>
        <taxon>Lactococcus</taxon>
        <taxon>Lactococcus cremoris subsp. cremoris</taxon>
    </lineage>
</organism>
<evidence type="ECO:0000256" key="1">
    <source>
        <dbReference type="SAM" id="MobiDB-lite"/>
    </source>
</evidence>
<feature type="compositionally biased region" description="Polar residues" evidence="1">
    <location>
        <begin position="43"/>
        <end position="74"/>
    </location>
</feature>
<protein>
    <submittedName>
        <fullName evidence="3">ATPase</fullName>
    </submittedName>
</protein>
<gene>
    <name evidence="3" type="ORF">LLT6_07545</name>
</gene>
<feature type="region of interest" description="Disordered" evidence="1">
    <location>
        <begin position="24"/>
        <end position="95"/>
    </location>
</feature>
<reference evidence="3 4" key="1">
    <citation type="journal article" date="2013" name="ISME J.">
        <title>Multifactorial diversity sustains microbial community stability.</title>
        <authorList>
            <person name="Erkus O."/>
            <person name="de Jager V.C."/>
            <person name="Spus M."/>
            <person name="van Alen-Boerrigter I.J."/>
            <person name="van Rijswijck I.M."/>
            <person name="Hazelwood L."/>
            <person name="Janssen P.W."/>
            <person name="van Hijum S.A."/>
            <person name="Kleerebezem M."/>
            <person name="Smid E.J."/>
        </authorList>
    </citation>
    <scope>NUCLEOTIDE SEQUENCE [LARGE SCALE GENOMIC DNA]</scope>
    <source>
        <strain evidence="3 4">TIFN6</strain>
    </source>
</reference>
<dbReference type="Proteomes" id="UP000015854">
    <property type="component" value="Unassembled WGS sequence"/>
</dbReference>
<evidence type="ECO:0000256" key="2">
    <source>
        <dbReference type="SAM" id="Phobius"/>
    </source>
</evidence>
<sequence length="95" mass="10550">MTLTSLSASVTIIGGIIALVRHLRGQGKKKSSVSKTKAPKNGSALSSSLTDSPVNSDKTQNHENPLTETQQINLQADELLKNHKKQQKEYRRRRR</sequence>
<evidence type="ECO:0000313" key="4">
    <source>
        <dbReference type="Proteomes" id="UP000015854"/>
    </source>
</evidence>
<name>T0TMC2_LACLC</name>
<keyword evidence="2" id="KW-0812">Transmembrane</keyword>
<comment type="caution">
    <text evidence="3">The sequence shown here is derived from an EMBL/GenBank/DDBJ whole genome shotgun (WGS) entry which is preliminary data.</text>
</comment>
<proteinExistence type="predicted"/>
<feature type="compositionally biased region" description="Basic residues" evidence="1">
    <location>
        <begin position="82"/>
        <end position="95"/>
    </location>
</feature>
<keyword evidence="2" id="KW-0472">Membrane</keyword>